<protein>
    <submittedName>
        <fullName evidence="1">Uncharacterized protein</fullName>
    </submittedName>
</protein>
<feature type="non-terminal residue" evidence="1">
    <location>
        <position position="1"/>
    </location>
</feature>
<sequence>RYSKLKLKWKRLVPKFDTCSKEKLSFTTEMKCLRVVTRRYQIKSETIRDFKI</sequence>
<organism evidence="1">
    <name type="scientific">Arion vulgaris</name>
    <dbReference type="NCBI Taxonomy" id="1028688"/>
    <lineage>
        <taxon>Eukaryota</taxon>
        <taxon>Metazoa</taxon>
        <taxon>Spiralia</taxon>
        <taxon>Lophotrochozoa</taxon>
        <taxon>Mollusca</taxon>
        <taxon>Gastropoda</taxon>
        <taxon>Heterobranchia</taxon>
        <taxon>Euthyneura</taxon>
        <taxon>Panpulmonata</taxon>
        <taxon>Eupulmonata</taxon>
        <taxon>Stylommatophora</taxon>
        <taxon>Helicina</taxon>
        <taxon>Arionoidea</taxon>
        <taxon>Arionidae</taxon>
        <taxon>Arion</taxon>
    </lineage>
</organism>
<evidence type="ECO:0000313" key="1">
    <source>
        <dbReference type="EMBL" id="CEK93696.1"/>
    </source>
</evidence>
<gene>
    <name evidence="1" type="primary">ORF196720</name>
</gene>
<dbReference type="EMBL" id="HACG01046831">
    <property type="protein sequence ID" value="CEK93696.1"/>
    <property type="molecule type" value="Transcribed_RNA"/>
</dbReference>
<accession>A0A0B7BMW4</accession>
<reference evidence="1" key="1">
    <citation type="submission" date="2014-12" db="EMBL/GenBank/DDBJ databases">
        <title>Insight into the proteome of Arion vulgaris.</title>
        <authorList>
            <person name="Aradska J."/>
            <person name="Bulat T."/>
            <person name="Smidak R."/>
            <person name="Sarate P."/>
            <person name="Gangsoo J."/>
            <person name="Sialana F."/>
            <person name="Bilban M."/>
            <person name="Lubec G."/>
        </authorList>
    </citation>
    <scope>NUCLEOTIDE SEQUENCE</scope>
    <source>
        <tissue evidence="1">Skin</tissue>
    </source>
</reference>
<name>A0A0B7BMW4_9EUPU</name>
<proteinExistence type="predicted"/>
<dbReference type="AlphaFoldDB" id="A0A0B7BMW4"/>